<dbReference type="EMBL" id="MCGO01000002">
    <property type="protein sequence ID" value="ORY53225.1"/>
    <property type="molecule type" value="Genomic_DNA"/>
</dbReference>
<gene>
    <name evidence="4" type="ORF">BCR33DRAFT_711558</name>
</gene>
<evidence type="ECO:0000259" key="3">
    <source>
        <dbReference type="PROSITE" id="PS50127"/>
    </source>
</evidence>
<dbReference type="CDD" id="cd23814">
    <property type="entry name" value="UEV_AKTIP"/>
    <property type="match status" value="1"/>
</dbReference>
<accession>A0A1Y2D3T5</accession>
<comment type="caution">
    <text evidence="4">The sequence shown here is derived from an EMBL/GenBank/DDBJ whole genome shotgun (WGS) entry which is preliminary data.</text>
</comment>
<evidence type="ECO:0000256" key="2">
    <source>
        <dbReference type="SAM" id="MobiDB-lite"/>
    </source>
</evidence>
<dbReference type="PANTHER" id="PTHR24067">
    <property type="entry name" value="UBIQUITIN-CONJUGATING ENZYME E2"/>
    <property type="match status" value="1"/>
</dbReference>
<dbReference type="PROSITE" id="PS50127">
    <property type="entry name" value="UBC_2"/>
    <property type="match status" value="1"/>
</dbReference>
<dbReference type="InterPro" id="IPR050113">
    <property type="entry name" value="Ub_conjugating_enzyme"/>
</dbReference>
<keyword evidence="1" id="KW-0833">Ubl conjugation pathway</keyword>
<dbReference type="Proteomes" id="UP000193642">
    <property type="component" value="Unassembled WGS sequence"/>
</dbReference>
<organism evidence="4 5">
    <name type="scientific">Rhizoclosmatium globosum</name>
    <dbReference type="NCBI Taxonomy" id="329046"/>
    <lineage>
        <taxon>Eukaryota</taxon>
        <taxon>Fungi</taxon>
        <taxon>Fungi incertae sedis</taxon>
        <taxon>Chytridiomycota</taxon>
        <taxon>Chytridiomycota incertae sedis</taxon>
        <taxon>Chytridiomycetes</taxon>
        <taxon>Chytridiales</taxon>
        <taxon>Chytriomycetaceae</taxon>
        <taxon>Rhizoclosmatium</taxon>
    </lineage>
</organism>
<evidence type="ECO:0000256" key="1">
    <source>
        <dbReference type="ARBA" id="ARBA00022786"/>
    </source>
</evidence>
<sequence length="291" mass="32868">MSSIKKIGIPSNIPLKPIPETPTSSTGGNSSGGVGGAADPSLLAAAGGNDQIQRDIRIYSQYFRRYELLIEYKNLRNPDHCPNGMYIMPEANDLYEWWGVLLLHRGYYKEGVFKFHVQIPDDYPNEGPTVRFTTDMFHPLVDRSGFFSLKQQFPVWRAHKDYLCHVLHYIKNSFKEAVLAGLEEMHCPNREAYNMFMHERPLFARLASQCAQLSASDGILFSNELDEDENIIRFSPLDDDQFENLKAQMIASVNVDHVDKALNQKAAPNPKTELLGGIKSVTGNINRMLSS</sequence>
<dbReference type="Pfam" id="PF00179">
    <property type="entry name" value="UQ_con"/>
    <property type="match status" value="1"/>
</dbReference>
<keyword evidence="5" id="KW-1185">Reference proteome</keyword>
<name>A0A1Y2D3T5_9FUNG</name>
<dbReference type="Gene3D" id="3.10.110.10">
    <property type="entry name" value="Ubiquitin Conjugating Enzyme"/>
    <property type="match status" value="1"/>
</dbReference>
<dbReference type="AlphaFoldDB" id="A0A1Y2D3T5"/>
<protein>
    <submittedName>
        <fullName evidence="4">UBC-like protein</fullName>
    </submittedName>
</protein>
<dbReference type="SMART" id="SM00212">
    <property type="entry name" value="UBCc"/>
    <property type="match status" value="1"/>
</dbReference>
<dbReference type="InterPro" id="IPR016135">
    <property type="entry name" value="UBQ-conjugating_enzyme/RWD"/>
</dbReference>
<evidence type="ECO:0000313" key="5">
    <source>
        <dbReference type="Proteomes" id="UP000193642"/>
    </source>
</evidence>
<proteinExistence type="predicted"/>
<dbReference type="OrthoDB" id="5596422at2759"/>
<evidence type="ECO:0000313" key="4">
    <source>
        <dbReference type="EMBL" id="ORY53225.1"/>
    </source>
</evidence>
<feature type="domain" description="UBC core" evidence="3">
    <location>
        <begin position="63"/>
        <end position="216"/>
    </location>
</feature>
<reference evidence="4 5" key="1">
    <citation type="submission" date="2016-07" db="EMBL/GenBank/DDBJ databases">
        <title>Pervasive Adenine N6-methylation of Active Genes in Fungi.</title>
        <authorList>
            <consortium name="DOE Joint Genome Institute"/>
            <person name="Mondo S.J."/>
            <person name="Dannebaum R.O."/>
            <person name="Kuo R.C."/>
            <person name="Labutti K."/>
            <person name="Haridas S."/>
            <person name="Kuo A."/>
            <person name="Salamov A."/>
            <person name="Ahrendt S.R."/>
            <person name="Lipzen A."/>
            <person name="Sullivan W."/>
            <person name="Andreopoulos W.B."/>
            <person name="Clum A."/>
            <person name="Lindquist E."/>
            <person name="Daum C."/>
            <person name="Ramamoorthy G.K."/>
            <person name="Gryganskyi A."/>
            <person name="Culley D."/>
            <person name="Magnuson J.K."/>
            <person name="James T.Y."/>
            <person name="O'Malley M.A."/>
            <person name="Stajich J.E."/>
            <person name="Spatafora J.W."/>
            <person name="Visel A."/>
            <person name="Grigoriev I.V."/>
        </authorList>
    </citation>
    <scope>NUCLEOTIDE SEQUENCE [LARGE SCALE GENOMIC DNA]</scope>
    <source>
        <strain evidence="4 5">JEL800</strain>
    </source>
</reference>
<feature type="region of interest" description="Disordered" evidence="2">
    <location>
        <begin position="1"/>
        <end position="34"/>
    </location>
</feature>
<dbReference type="SUPFAM" id="SSF54495">
    <property type="entry name" value="UBC-like"/>
    <property type="match status" value="1"/>
</dbReference>
<dbReference type="STRING" id="329046.A0A1Y2D3T5"/>
<dbReference type="InterPro" id="IPR000608">
    <property type="entry name" value="UBC"/>
</dbReference>